<dbReference type="SMART" id="SM00382">
    <property type="entry name" value="AAA"/>
    <property type="match status" value="1"/>
</dbReference>
<dbReference type="InterPro" id="IPR007730">
    <property type="entry name" value="SPOR-like_dom"/>
</dbReference>
<comment type="caution">
    <text evidence="3">The sequence shown here is derived from an EMBL/GenBank/DDBJ whole genome shotgun (WGS) entry which is preliminary data.</text>
</comment>
<dbReference type="InterPro" id="IPR027417">
    <property type="entry name" value="P-loop_NTPase"/>
</dbReference>
<name>A0A4U1BBN2_9GAMM</name>
<evidence type="ECO:0000313" key="3">
    <source>
        <dbReference type="EMBL" id="TKB48023.1"/>
    </source>
</evidence>
<gene>
    <name evidence="3" type="ORF">FCL40_13935</name>
</gene>
<dbReference type="InterPro" id="IPR049945">
    <property type="entry name" value="AAA_22"/>
</dbReference>
<dbReference type="GO" id="GO:0016887">
    <property type="term" value="F:ATP hydrolysis activity"/>
    <property type="evidence" value="ECO:0007669"/>
    <property type="project" value="InterPro"/>
</dbReference>
<evidence type="ECO:0000259" key="2">
    <source>
        <dbReference type="PROSITE" id="PS51724"/>
    </source>
</evidence>
<sequence length="484" mass="52509">MSDTTPSLLPSQQVLLERLKYLIEYGEHAILLHGRPGVGKSTMAQSLLGCAEGFNQGLVVCPPQPDPAQLRVEILHQLFTDPLFDPHEPLIDSFERLLQGSGQRLLLVIDDAHSLPQVILAELLAMLLEQGQRSWRMTLVLVSQPKLVQHLLAELPAECQQHLLPVIIEPLSLSEQKQLYRMLTADRPLSRFINQLGIEPQLQGSDGSAQAVVELVSGQGEVTPAQAGLLRHRNLILVLLGLVASMALWVAMVPPGPKTESGGGGRSDSVRLMEVAPGLAEPARSSSAPALASAKGEALGLAGEWQAINTPQAKPQTGEEDPLLQSAREGLVDLEQQLAAKQAAARPAVEPASPDPAQADEPDPETPQAKEAPQPRLPLAQRSLMERPADSYTLQLAVYSYPKLAARYLKQLPLQQGLALYVNNRQPRPWYVVVYGGFEDKGKAQAAVSALPEAVRSTSPYVKPMQDVHEELVEQLDLAAFLSE</sequence>
<evidence type="ECO:0000313" key="4">
    <source>
        <dbReference type="Proteomes" id="UP000305674"/>
    </source>
</evidence>
<accession>A0A4U1BBN2</accession>
<dbReference type="GO" id="GO:0042834">
    <property type="term" value="F:peptidoglycan binding"/>
    <property type="evidence" value="ECO:0007669"/>
    <property type="project" value="InterPro"/>
</dbReference>
<dbReference type="EMBL" id="SWCI01000010">
    <property type="protein sequence ID" value="TKB48023.1"/>
    <property type="molecule type" value="Genomic_DNA"/>
</dbReference>
<dbReference type="PROSITE" id="PS51724">
    <property type="entry name" value="SPOR"/>
    <property type="match status" value="1"/>
</dbReference>
<reference evidence="3 4" key="1">
    <citation type="submission" date="2019-04" db="EMBL/GenBank/DDBJ databases">
        <authorList>
            <person name="Hwang J.C."/>
        </authorList>
    </citation>
    <scope>NUCLEOTIDE SEQUENCE [LARGE SCALE GENOMIC DNA]</scope>
    <source>
        <strain evidence="3 4">IMCC35001</strain>
    </source>
</reference>
<dbReference type="PANTHER" id="PTHR35894:SF5">
    <property type="entry name" value="MU-LIKE PROPHAGE FLUMU DNA TRANSPOSITION PROTEIN B"/>
    <property type="match status" value="1"/>
</dbReference>
<dbReference type="InterPro" id="IPR052026">
    <property type="entry name" value="ExeA_AAA_ATPase_DNA-bind"/>
</dbReference>
<dbReference type="AlphaFoldDB" id="A0A4U1BBN2"/>
<proteinExistence type="predicted"/>
<dbReference type="Proteomes" id="UP000305674">
    <property type="component" value="Unassembled WGS sequence"/>
</dbReference>
<organism evidence="3 4">
    <name type="scientific">Ferrimonas sediminicola</name>
    <dbReference type="NCBI Taxonomy" id="2569538"/>
    <lineage>
        <taxon>Bacteria</taxon>
        <taxon>Pseudomonadati</taxon>
        <taxon>Pseudomonadota</taxon>
        <taxon>Gammaproteobacteria</taxon>
        <taxon>Alteromonadales</taxon>
        <taxon>Ferrimonadaceae</taxon>
        <taxon>Ferrimonas</taxon>
    </lineage>
</organism>
<protein>
    <recommendedName>
        <fullName evidence="2">SPOR domain-containing protein</fullName>
    </recommendedName>
</protein>
<dbReference type="SUPFAM" id="SSF110997">
    <property type="entry name" value="Sporulation related repeat"/>
    <property type="match status" value="1"/>
</dbReference>
<dbReference type="OrthoDB" id="6189127at2"/>
<dbReference type="Gene3D" id="3.40.50.300">
    <property type="entry name" value="P-loop containing nucleotide triphosphate hydrolases"/>
    <property type="match status" value="1"/>
</dbReference>
<dbReference type="SUPFAM" id="SSF52540">
    <property type="entry name" value="P-loop containing nucleoside triphosphate hydrolases"/>
    <property type="match status" value="1"/>
</dbReference>
<evidence type="ECO:0000256" key="1">
    <source>
        <dbReference type="SAM" id="MobiDB-lite"/>
    </source>
</evidence>
<dbReference type="Gene3D" id="3.30.70.1070">
    <property type="entry name" value="Sporulation related repeat"/>
    <property type="match status" value="1"/>
</dbReference>
<feature type="compositionally biased region" description="Low complexity" evidence="1">
    <location>
        <begin position="339"/>
        <end position="357"/>
    </location>
</feature>
<dbReference type="PANTHER" id="PTHR35894">
    <property type="entry name" value="GENERAL SECRETION PATHWAY PROTEIN A-RELATED"/>
    <property type="match status" value="1"/>
</dbReference>
<dbReference type="RefSeq" id="WP_136853913.1">
    <property type="nucleotide sequence ID" value="NZ_SWCI01000010.1"/>
</dbReference>
<dbReference type="InterPro" id="IPR003593">
    <property type="entry name" value="AAA+_ATPase"/>
</dbReference>
<dbReference type="Pfam" id="PF13401">
    <property type="entry name" value="AAA_22"/>
    <property type="match status" value="1"/>
</dbReference>
<keyword evidence="4" id="KW-1185">Reference proteome</keyword>
<feature type="region of interest" description="Disordered" evidence="1">
    <location>
        <begin position="339"/>
        <end position="377"/>
    </location>
</feature>
<dbReference type="InterPro" id="IPR036680">
    <property type="entry name" value="SPOR-like_sf"/>
</dbReference>
<dbReference type="Pfam" id="PF05036">
    <property type="entry name" value="SPOR"/>
    <property type="match status" value="1"/>
</dbReference>
<feature type="domain" description="SPOR" evidence="2">
    <location>
        <begin position="386"/>
        <end position="464"/>
    </location>
</feature>